<gene>
    <name evidence="6" type="ORF">AN908_27895</name>
    <name evidence="7" type="ORF">AN912_29325</name>
</gene>
<dbReference type="Pfam" id="PF21006">
    <property type="entry name" value="NHase_beta_N"/>
    <property type="match status" value="1"/>
</dbReference>
<feature type="domain" description="Nitrile hydratase beta subunit" evidence="4">
    <location>
        <begin position="182"/>
        <end position="277"/>
    </location>
</feature>
<evidence type="ECO:0000313" key="7">
    <source>
        <dbReference type="EMBL" id="KPG21942.1"/>
    </source>
</evidence>
<comment type="caution">
    <text evidence="6">The sequence shown here is derived from an EMBL/GenBank/DDBJ whole genome shotgun (WGS) entry which is preliminary data.</text>
</comment>
<evidence type="ECO:0000313" key="8">
    <source>
        <dbReference type="Proteomes" id="UP000037843"/>
    </source>
</evidence>
<proteinExistence type="predicted"/>
<dbReference type="EMBL" id="LJFS01000070">
    <property type="protein sequence ID" value="KPG21942.1"/>
    <property type="molecule type" value="Genomic_DNA"/>
</dbReference>
<reference evidence="8 9" key="1">
    <citation type="submission" date="2015-09" db="EMBL/GenBank/DDBJ databases">
        <title>Genome Sequences of Mycobacterium immunogenum Isolates, Recuperated from a Chloraminated Drinking Water Distribution System Simulator Subjected to Episodes of Nitrification.</title>
        <authorList>
            <person name="Gomez-Alvarez V."/>
            <person name="Revetta R.P."/>
        </authorList>
    </citation>
    <scope>NUCLEOTIDE SEQUENCE [LARGE SCALE GENOMIC DNA]</scope>
    <source>
        <strain evidence="6 8">H008</strain>
        <strain evidence="7 9">H076</strain>
    </source>
</reference>
<evidence type="ECO:0000256" key="3">
    <source>
        <dbReference type="ARBA" id="ARBA00044877"/>
    </source>
</evidence>
<dbReference type="Gene3D" id="2.30.30.50">
    <property type="match status" value="1"/>
</dbReference>
<evidence type="ECO:0000256" key="1">
    <source>
        <dbReference type="ARBA" id="ARBA00013079"/>
    </source>
</evidence>
<dbReference type="InterPro" id="IPR049054">
    <property type="entry name" value="CN_hydtase_beta-like_N"/>
</dbReference>
<keyword evidence="9" id="KW-1185">Reference proteome</keyword>
<dbReference type="Pfam" id="PF02211">
    <property type="entry name" value="NHase_beta_C"/>
    <property type="match status" value="1"/>
</dbReference>
<keyword evidence="2" id="KW-0456">Lyase</keyword>
<evidence type="ECO:0000313" key="9">
    <source>
        <dbReference type="Proteomes" id="UP000037962"/>
    </source>
</evidence>
<name>A0A7V8LJ99_9MYCO</name>
<evidence type="ECO:0000313" key="6">
    <source>
        <dbReference type="EMBL" id="KPG02429.1"/>
    </source>
</evidence>
<dbReference type="InterPro" id="IPR024690">
    <property type="entry name" value="CN_hydtase_beta_dom_C"/>
</dbReference>
<protein>
    <recommendedName>
        <fullName evidence="1">nitrile hydratase</fullName>
        <ecNumber evidence="1">4.2.1.84</ecNumber>
    </recommendedName>
</protein>
<dbReference type="SUPFAM" id="SSF50090">
    <property type="entry name" value="Electron transport accessory proteins"/>
    <property type="match status" value="1"/>
</dbReference>
<dbReference type="Proteomes" id="UP000037843">
    <property type="component" value="Unassembled WGS sequence"/>
</dbReference>
<dbReference type="AlphaFoldDB" id="A0A7V8LJ99"/>
<evidence type="ECO:0000259" key="5">
    <source>
        <dbReference type="Pfam" id="PF21006"/>
    </source>
</evidence>
<dbReference type="GeneID" id="45764953"/>
<dbReference type="InterPro" id="IPR042262">
    <property type="entry name" value="CN_hydtase_beta_C"/>
</dbReference>
<dbReference type="EMBL" id="LJFO01000030">
    <property type="protein sequence ID" value="KPG02429.1"/>
    <property type="molecule type" value="Genomic_DNA"/>
</dbReference>
<dbReference type="Proteomes" id="UP000037962">
    <property type="component" value="Unassembled WGS sequence"/>
</dbReference>
<comment type="catalytic activity">
    <reaction evidence="3">
        <text>an aliphatic primary amide = an aliphatic nitrile + H2O</text>
        <dbReference type="Rhea" id="RHEA:12673"/>
        <dbReference type="ChEBI" id="CHEBI:15377"/>
        <dbReference type="ChEBI" id="CHEBI:65285"/>
        <dbReference type="ChEBI" id="CHEBI:80291"/>
        <dbReference type="EC" id="4.2.1.84"/>
    </reaction>
</comment>
<dbReference type="RefSeq" id="WP_043079656.1">
    <property type="nucleotide sequence ID" value="NZ_CP011530.1"/>
</dbReference>
<dbReference type="OrthoDB" id="3478924at2"/>
<evidence type="ECO:0000256" key="2">
    <source>
        <dbReference type="ARBA" id="ARBA00023239"/>
    </source>
</evidence>
<dbReference type="Gene3D" id="1.10.472.20">
    <property type="entry name" value="Nitrile hydratase, beta subunit"/>
    <property type="match status" value="1"/>
</dbReference>
<feature type="domain" description="Nitrile hydratase beta subunit-like N-terminal" evidence="5">
    <location>
        <begin position="41"/>
        <end position="137"/>
    </location>
</feature>
<dbReference type="KEGG" id="miz:BAB75_13855"/>
<dbReference type="EC" id="4.2.1.84" evidence="1"/>
<sequence>MSTSRERANRIALVRRLRSSFEDIPEAPYGLPNNRIEAYLKTQHDVGGELDAPIEWIEKKDENWEHNTYIMCELLGLRGIWVSEERRRLHNVDIGRAMYLGFPYYGRWLMSVPRVLIDKHIMTLTEITAKFNTVKKRVANLKPGELLEPRPREILSGDDIPRNRHHIHAVGVGDPQIYTGQAEAASFNVGDRVVVREWQALFYTRTQEYLRGVTGEIATVAYESPAAEDEGFDYEAINSPRPEWFYIVRFKMVDLWPEYSGAEFDTLQTELPERWLMPA</sequence>
<dbReference type="InterPro" id="IPR008990">
    <property type="entry name" value="Elect_transpt_acc-like_dom_sf"/>
</dbReference>
<organism evidence="6 8">
    <name type="scientific">Mycobacteroides immunogenum</name>
    <dbReference type="NCBI Taxonomy" id="83262"/>
    <lineage>
        <taxon>Bacteria</taxon>
        <taxon>Bacillati</taxon>
        <taxon>Actinomycetota</taxon>
        <taxon>Actinomycetes</taxon>
        <taxon>Mycobacteriales</taxon>
        <taxon>Mycobacteriaceae</taxon>
        <taxon>Mycobacteroides</taxon>
    </lineage>
</organism>
<dbReference type="GO" id="GO:0018822">
    <property type="term" value="F:nitrile hydratase activity"/>
    <property type="evidence" value="ECO:0007669"/>
    <property type="project" value="UniProtKB-EC"/>
</dbReference>
<accession>A0A7V8LJ99</accession>
<evidence type="ECO:0000259" key="4">
    <source>
        <dbReference type="Pfam" id="PF02211"/>
    </source>
</evidence>